<comment type="caution">
    <text evidence="6">The sequence shown here is derived from an EMBL/GenBank/DDBJ whole genome shotgun (WGS) entry which is preliminary data.</text>
</comment>
<feature type="domain" description="Response regulatory" evidence="5">
    <location>
        <begin position="4"/>
        <end position="121"/>
    </location>
</feature>
<keyword evidence="2" id="KW-0805">Transcription regulation</keyword>
<dbReference type="PROSITE" id="PS50110">
    <property type="entry name" value="RESPONSE_REGULATORY"/>
    <property type="match status" value="1"/>
</dbReference>
<dbReference type="InterPro" id="IPR011006">
    <property type="entry name" value="CheY-like_superfamily"/>
</dbReference>
<evidence type="ECO:0000256" key="1">
    <source>
        <dbReference type="ARBA" id="ARBA00022553"/>
    </source>
</evidence>
<gene>
    <name evidence="6" type="ORF">HK439_25870</name>
</gene>
<sequence>MSLKALYIDDDEDIGTIAVMCLKLDGTFDARHASSGAEGIDIAVDWNPDVILLDVMMPVMDGPATRQKLKDNPATADIPVIFVTAKTQRSDLENLSGLGALGTIAKPFEPITFADDVTQLLARDG</sequence>
<organism evidence="6 7">
    <name type="scientific">Roseibium aggregatum</name>
    <dbReference type="NCBI Taxonomy" id="187304"/>
    <lineage>
        <taxon>Bacteria</taxon>
        <taxon>Pseudomonadati</taxon>
        <taxon>Pseudomonadota</taxon>
        <taxon>Alphaproteobacteria</taxon>
        <taxon>Hyphomicrobiales</taxon>
        <taxon>Stappiaceae</taxon>
        <taxon>Roseibium</taxon>
    </lineage>
</organism>
<dbReference type="InterPro" id="IPR050595">
    <property type="entry name" value="Bact_response_regulator"/>
</dbReference>
<dbReference type="PANTHER" id="PTHR44591">
    <property type="entry name" value="STRESS RESPONSE REGULATOR PROTEIN 1"/>
    <property type="match status" value="1"/>
</dbReference>
<dbReference type="Gene3D" id="3.40.50.2300">
    <property type="match status" value="1"/>
</dbReference>
<dbReference type="RefSeq" id="WP_190294384.1">
    <property type="nucleotide sequence ID" value="NZ_JABFCZ010000053.1"/>
</dbReference>
<evidence type="ECO:0000256" key="3">
    <source>
        <dbReference type="ARBA" id="ARBA00023163"/>
    </source>
</evidence>
<evidence type="ECO:0000259" key="5">
    <source>
        <dbReference type="PROSITE" id="PS50110"/>
    </source>
</evidence>
<accession>A0A926P098</accession>
<dbReference type="AlphaFoldDB" id="A0A926P098"/>
<evidence type="ECO:0000256" key="2">
    <source>
        <dbReference type="ARBA" id="ARBA00023015"/>
    </source>
</evidence>
<dbReference type="SMART" id="SM00448">
    <property type="entry name" value="REC"/>
    <property type="match status" value="1"/>
</dbReference>
<protein>
    <submittedName>
        <fullName evidence="6">Response regulator</fullName>
    </submittedName>
</protein>
<dbReference type="InterPro" id="IPR001789">
    <property type="entry name" value="Sig_transdc_resp-reg_receiver"/>
</dbReference>
<keyword evidence="1 4" id="KW-0597">Phosphoprotein</keyword>
<evidence type="ECO:0000313" key="7">
    <source>
        <dbReference type="Proteomes" id="UP000598467"/>
    </source>
</evidence>
<dbReference type="SUPFAM" id="SSF52172">
    <property type="entry name" value="CheY-like"/>
    <property type="match status" value="1"/>
</dbReference>
<feature type="modified residue" description="4-aspartylphosphate" evidence="4">
    <location>
        <position position="54"/>
    </location>
</feature>
<proteinExistence type="predicted"/>
<keyword evidence="3" id="KW-0804">Transcription</keyword>
<dbReference type="GO" id="GO:0000160">
    <property type="term" value="P:phosphorelay signal transduction system"/>
    <property type="evidence" value="ECO:0007669"/>
    <property type="project" value="InterPro"/>
</dbReference>
<reference evidence="6" key="1">
    <citation type="submission" date="2020-05" db="EMBL/GenBank/DDBJ databases">
        <title>Identification of trans-AT polyketide cluster in two marine bacteria, producers of a novel glutaramide-containing polyketide sesbanimide D and analogs.</title>
        <authorList>
            <person name="Kacar D."/>
            <person name="Rodriguez P."/>
            <person name="Canedo L."/>
            <person name="Gonzalez E."/>
            <person name="Galan B."/>
            <person name="De La Calle F."/>
            <person name="Garcia J.L."/>
        </authorList>
    </citation>
    <scope>NUCLEOTIDE SEQUENCE</scope>
    <source>
        <strain evidence="6">PHM038</strain>
    </source>
</reference>
<dbReference type="PANTHER" id="PTHR44591:SF3">
    <property type="entry name" value="RESPONSE REGULATORY DOMAIN-CONTAINING PROTEIN"/>
    <property type="match status" value="1"/>
</dbReference>
<evidence type="ECO:0000256" key="4">
    <source>
        <dbReference type="PROSITE-ProRule" id="PRU00169"/>
    </source>
</evidence>
<name>A0A926P098_9HYPH</name>
<evidence type="ECO:0000313" key="6">
    <source>
        <dbReference type="EMBL" id="MBD1549694.1"/>
    </source>
</evidence>
<dbReference type="Proteomes" id="UP000598467">
    <property type="component" value="Unassembled WGS sequence"/>
</dbReference>
<dbReference type="EMBL" id="JABFCZ010000053">
    <property type="protein sequence ID" value="MBD1549694.1"/>
    <property type="molecule type" value="Genomic_DNA"/>
</dbReference>
<dbReference type="Pfam" id="PF00072">
    <property type="entry name" value="Response_reg"/>
    <property type="match status" value="1"/>
</dbReference>